<gene>
    <name evidence="2" type="ORF">QE417_001450</name>
</gene>
<sequence length="261" mass="29187">MTMFTQPIMKNFKLPYCLLLVIVLCSAFVYRDNPQINIVFIGDSITHGTVAKDQSPPNFVGEFLKEKLGPNIQVSNQGVSGRTTVDFLPATNTLFKKVKAAAITFYADSTAQLVFSVMLGTNDSAIQGPNGSPVSPPNYQSNLKTIADSLLAVYPNAKIVINYPIWYSDNTHNRSTYLKEGQQRVLSYWPQIDALVKEYKKSNPHHVFAGDKKAYPYFEKNYLTDFKPENGADGVFYLHPNTKGEKALAEFWSKALLKAIK</sequence>
<dbReference type="PANTHER" id="PTHR30383:SF5">
    <property type="entry name" value="SGNH HYDROLASE-TYPE ESTERASE DOMAIN-CONTAINING PROTEIN"/>
    <property type="match status" value="1"/>
</dbReference>
<feature type="domain" description="SGNH hydrolase-type esterase" evidence="1">
    <location>
        <begin position="40"/>
        <end position="246"/>
    </location>
</feature>
<proteinExistence type="predicted"/>
<accession>A0ABU3GRH2</accession>
<dbReference type="EMBL" id="JAVLVU010000001">
    <property type="protein sequence ID" value="MDT3402378.1"/>
    <property type="molecule type" value="Genomic_DNA"/>
</dbReference>
<dbReference type="Gene3D" id="3.40.50.1110">
    <property type="entry name" value="SGNH hydrolase"/>
    <property type="match status" value="1"/>
</dbReference>
<name>A0ABU3GRH2_9SPHI</name>
<evidence type="ECO:0000313" key="2">
    <source>
        <dbReference type="EMBL" id="MDT3402378.1"/>
    </source>
</evidence>
<dbReference type="Pfam" id="PF13472">
    <property type="entry name" value="Lipase_GDSL_2"/>
    <property type="match status" value="1"/>
</dbReference>
<dbReference type="InterPro" id="IPR013830">
    <property type="entry name" value="SGNH_hydro"/>
</dbReference>
<comment type="caution">
    <text evidence="2">The sequence shown here is derived from an EMBL/GenBank/DDBJ whole genome shotgun (WGS) entry which is preliminary data.</text>
</comment>
<evidence type="ECO:0000259" key="1">
    <source>
        <dbReference type="Pfam" id="PF13472"/>
    </source>
</evidence>
<dbReference type="Proteomes" id="UP001258315">
    <property type="component" value="Unassembled WGS sequence"/>
</dbReference>
<dbReference type="InterPro" id="IPR051532">
    <property type="entry name" value="Ester_Hydrolysis_Enzymes"/>
</dbReference>
<keyword evidence="3" id="KW-1185">Reference proteome</keyword>
<organism evidence="2 3">
    <name type="scientific">Mucilaginibacter terrae</name>
    <dbReference type="NCBI Taxonomy" id="1955052"/>
    <lineage>
        <taxon>Bacteria</taxon>
        <taxon>Pseudomonadati</taxon>
        <taxon>Bacteroidota</taxon>
        <taxon>Sphingobacteriia</taxon>
        <taxon>Sphingobacteriales</taxon>
        <taxon>Sphingobacteriaceae</taxon>
        <taxon>Mucilaginibacter</taxon>
    </lineage>
</organism>
<dbReference type="InterPro" id="IPR036514">
    <property type="entry name" value="SGNH_hydro_sf"/>
</dbReference>
<reference evidence="3" key="1">
    <citation type="submission" date="2023-07" db="EMBL/GenBank/DDBJ databases">
        <title>Functional and genomic diversity of the sorghum phyllosphere microbiome.</title>
        <authorList>
            <person name="Shade A."/>
        </authorList>
    </citation>
    <scope>NUCLEOTIDE SEQUENCE [LARGE SCALE GENOMIC DNA]</scope>
    <source>
        <strain evidence="3">SORGH_AS_0422</strain>
    </source>
</reference>
<evidence type="ECO:0000313" key="3">
    <source>
        <dbReference type="Proteomes" id="UP001258315"/>
    </source>
</evidence>
<protein>
    <submittedName>
        <fullName evidence="2">Lysophospholipase L1-like esterase</fullName>
    </submittedName>
</protein>
<dbReference type="SUPFAM" id="SSF52266">
    <property type="entry name" value="SGNH hydrolase"/>
    <property type="match status" value="1"/>
</dbReference>
<dbReference type="PANTHER" id="PTHR30383">
    <property type="entry name" value="THIOESTERASE 1/PROTEASE 1/LYSOPHOSPHOLIPASE L1"/>
    <property type="match status" value="1"/>
</dbReference>